<dbReference type="Proteomes" id="UP000275910">
    <property type="component" value="Unassembled WGS sequence"/>
</dbReference>
<name>A0A3N2RBH0_LYSEN</name>
<organism evidence="3 4">
    <name type="scientific">Lysobacter enzymogenes</name>
    <dbReference type="NCBI Taxonomy" id="69"/>
    <lineage>
        <taxon>Bacteria</taxon>
        <taxon>Pseudomonadati</taxon>
        <taxon>Pseudomonadota</taxon>
        <taxon>Gammaproteobacteria</taxon>
        <taxon>Lysobacterales</taxon>
        <taxon>Lysobacteraceae</taxon>
        <taxon>Lysobacter</taxon>
    </lineage>
</organism>
<sequence>MRACYADECDDHARRQAMNPGPRSWLAAAAAAAIAVSGWQWWRARDAAPAPAPAPAASAPADIAAPTAAAPTAPAARPPDPAQAGYRQRRQDELRQRADAGDSRAACQLGVDLLRCADTSAAQQLIAGAEQNASAGLAPEQRAYMTRMEDRARQLIAECRDARSDAWRQGNRYLRQAALAGEPEAMYRYARGDSVLLDYSHLNTPEFDRWRAEAGNLLQLSFEAGYTPALFDLMTAYSDNSSPITGLIADDPTKARAMRLLVARLSGNPADPPASRDAALEPAAAALAAQWQRDYFAAVKMPLQRMPRVMPASFAALYGEDGGEASACSQ</sequence>
<gene>
    <name evidence="3" type="ORF">D9T17_21740</name>
</gene>
<keyword evidence="2" id="KW-1133">Transmembrane helix</keyword>
<feature type="compositionally biased region" description="Basic and acidic residues" evidence="1">
    <location>
        <begin position="89"/>
        <end position="101"/>
    </location>
</feature>
<evidence type="ECO:0000313" key="4">
    <source>
        <dbReference type="Proteomes" id="UP000275910"/>
    </source>
</evidence>
<accession>A0A3N2RBH0</accession>
<dbReference type="AlphaFoldDB" id="A0A3N2RBH0"/>
<reference evidence="3 4" key="1">
    <citation type="submission" date="2018-10" db="EMBL/GenBank/DDBJ databases">
        <title>The genome of Lysobacter enzymogenes OH11.</title>
        <authorList>
            <person name="Liu F."/>
            <person name="Zhao Y."/>
            <person name="Qian G."/>
            <person name="Chen Y."/>
            <person name="Xu H."/>
        </authorList>
    </citation>
    <scope>NUCLEOTIDE SEQUENCE [LARGE SCALE GENOMIC DNA]</scope>
    <source>
        <strain evidence="3 4">OH11</strain>
    </source>
</reference>
<dbReference type="EMBL" id="RCTY01000055">
    <property type="protein sequence ID" value="ROU04751.1"/>
    <property type="molecule type" value="Genomic_DNA"/>
</dbReference>
<feature type="compositionally biased region" description="Low complexity" evidence="1">
    <location>
        <begin position="66"/>
        <end position="75"/>
    </location>
</feature>
<keyword evidence="2" id="KW-0812">Transmembrane</keyword>
<feature type="transmembrane region" description="Helical" evidence="2">
    <location>
        <begin position="24"/>
        <end position="42"/>
    </location>
</feature>
<comment type="caution">
    <text evidence="3">The sequence shown here is derived from an EMBL/GenBank/DDBJ whole genome shotgun (WGS) entry which is preliminary data.</text>
</comment>
<proteinExistence type="predicted"/>
<evidence type="ECO:0000256" key="1">
    <source>
        <dbReference type="SAM" id="MobiDB-lite"/>
    </source>
</evidence>
<evidence type="ECO:0000256" key="2">
    <source>
        <dbReference type="SAM" id="Phobius"/>
    </source>
</evidence>
<keyword evidence="2" id="KW-0472">Membrane</keyword>
<evidence type="ECO:0000313" key="3">
    <source>
        <dbReference type="EMBL" id="ROU04751.1"/>
    </source>
</evidence>
<protein>
    <submittedName>
        <fullName evidence="3">Uncharacterized protein</fullName>
    </submittedName>
</protein>
<feature type="region of interest" description="Disordered" evidence="1">
    <location>
        <begin position="66"/>
        <end position="101"/>
    </location>
</feature>